<feature type="transmembrane region" description="Helical" evidence="4">
    <location>
        <begin position="1333"/>
        <end position="1359"/>
    </location>
</feature>
<feature type="transmembrane region" description="Helical" evidence="4">
    <location>
        <begin position="1290"/>
        <end position="1312"/>
    </location>
</feature>
<dbReference type="Proteomes" id="UP000831882">
    <property type="component" value="Segment"/>
</dbReference>
<organism evidence="5 6">
    <name type="scientific">Aphis citricidus meson-like virus</name>
    <dbReference type="NCBI Taxonomy" id="2788946"/>
    <lineage>
        <taxon>Viruses</taxon>
        <taxon>Riboviria</taxon>
        <taxon>Orthornavirae</taxon>
        <taxon>Pisuviricota</taxon>
        <taxon>Pisoniviricetes</taxon>
        <taxon>Nidovirales</taxon>
        <taxon>Mesnidovirineae</taxon>
        <taxon>Mesoniviridae</taxon>
        <taxon>Metotonivirinae</taxon>
        <taxon>Tocinivirus</taxon>
        <taxon>Acimevirus</taxon>
        <taxon>Tocinivirus aphisi</taxon>
    </lineage>
</organism>
<keyword evidence="4" id="KW-1133">Transmembrane helix</keyword>
<proteinExistence type="predicted"/>
<accession>A0AAE7TMR2</accession>
<keyword evidence="4" id="KW-0812">Transmembrane</keyword>
<feature type="transmembrane region" description="Helical" evidence="4">
    <location>
        <begin position="58"/>
        <end position="84"/>
    </location>
</feature>
<feature type="transmembrane region" description="Helical" evidence="4">
    <location>
        <begin position="1873"/>
        <end position="1892"/>
    </location>
</feature>
<dbReference type="InterPro" id="IPR009003">
    <property type="entry name" value="Peptidase_S1_PA"/>
</dbReference>
<dbReference type="SUPFAM" id="SSF50494">
    <property type="entry name" value="Trypsin-like serine proteases"/>
    <property type="match status" value="2"/>
</dbReference>
<evidence type="ECO:0000256" key="2">
    <source>
        <dbReference type="ARBA" id="ARBA00022758"/>
    </source>
</evidence>
<dbReference type="KEGG" id="vg:80539011"/>
<feature type="transmembrane region" description="Helical" evidence="4">
    <location>
        <begin position="12"/>
        <end position="33"/>
    </location>
</feature>
<keyword evidence="6" id="KW-1185">Reference proteome</keyword>
<evidence type="ECO:0000313" key="5">
    <source>
        <dbReference type="EMBL" id="QPD01781.1"/>
    </source>
</evidence>
<feature type="transmembrane region" description="Helical" evidence="4">
    <location>
        <begin position="1840"/>
        <end position="1867"/>
    </location>
</feature>
<dbReference type="GO" id="GO:0075523">
    <property type="term" value="P:viral translational frameshifting"/>
    <property type="evidence" value="ECO:0007669"/>
    <property type="project" value="UniProtKB-KW"/>
</dbReference>
<dbReference type="RefSeq" id="YP_010800404.1">
    <property type="nucleotide sequence ID" value="NC_076866.1"/>
</dbReference>
<keyword evidence="1" id="KW-0645">Protease</keyword>
<feature type="transmembrane region" description="Helical" evidence="4">
    <location>
        <begin position="1230"/>
        <end position="1252"/>
    </location>
</feature>
<reference evidence="5" key="1">
    <citation type="submission" date="2020-01" db="EMBL/GenBank/DDBJ databases">
        <authorList>
            <person name="Zhang W."/>
            <person name="Zhang R."/>
            <person name="Hu Y."/>
            <person name="Liu Y."/>
            <person name="Lin W."/>
            <person name="Wang L."/>
            <person name="Li J."/>
            <person name="An X."/>
            <person name="Song L."/>
            <person name="Fan H."/>
            <person name="Shi T."/>
            <person name="Liu H."/>
            <person name="Tong Y."/>
        </authorList>
    </citation>
    <scope>NUCLEOTIDE SEQUENCE</scope>
    <source>
        <strain evidence="5">Chongqin</strain>
    </source>
</reference>
<dbReference type="EMBL" id="MN961271">
    <property type="protein sequence ID" value="QPD01781.1"/>
    <property type="molecule type" value="Genomic_RNA"/>
</dbReference>
<feature type="transmembrane region" description="Helical" evidence="4">
    <location>
        <begin position="2011"/>
        <end position="2032"/>
    </location>
</feature>
<feature type="transmembrane region" description="Helical" evidence="4">
    <location>
        <begin position="1264"/>
        <end position="1284"/>
    </location>
</feature>
<keyword evidence="2" id="KW-0688">Ribosomal frameshifting</keyword>
<evidence type="ECO:0000256" key="4">
    <source>
        <dbReference type="SAM" id="Phobius"/>
    </source>
</evidence>
<protein>
    <submittedName>
        <fullName evidence="5">OFR1a</fullName>
    </submittedName>
</protein>
<keyword evidence="4" id="KW-0472">Membrane</keyword>
<feature type="transmembrane region" description="Helical" evidence="4">
    <location>
        <begin position="1973"/>
        <end position="1991"/>
    </location>
</feature>
<name>A0AAE7TMR2_9NIDO</name>
<sequence>MYQPNIKLKLTMYNMFYLVLLAYFLYDLTNIYYKRSYEFNNLNSLGRYVWKTGILHKFIFISDILYCALKLGLILTAIRILFILQQAFYNYCTKFAKYNGPILPSGLFIKHYARILNLIFKFCTGSNLFYYADMLDTKHSRSYVITRNNILYNGMTKINGFCSTCYAFGHYQHQHERTYLSDMSIFIAKQCRIFSFNQLEQRYNPVLAAPTDVPQLFTFERVLDFFNHIETYFIPTQKSNQTINKNQLTVHNIIWPEPTASAIALTRVINGVVGDALYESTKFGITYVNTDNRIPHYILIKYNDNNLHQTLQRLSLYGVKDVTIYGSKIDSVVLENYGFRSVGVAHGNLDVFPVVNDVLYPIVVRNLRTMYNFSDITLAGLKYGSKYSDILLEESTTVDETVYSYTNELNTEAENTNNELLDLSDKSVVVDNSIIIDNNQTSTAADGPITRSDSLTSLSTVNTIIFDDIELITIAENLNALFPNKDIRLTYQELCKAYKNNYNSDLPNINGFRGKFLFSCGITKRNSNGHEYYKRNKFYNAEELVVQVRKFTKTIDNHNNTRRVRNTSIFSNLTFTIVLILGFICGALSTNENLATYKCENFKQDFSAPLCSTFGVNYDIIKQQDSLTYQLNTQTLLLLNHVNDVKLDTIDMSSRCFFTSDTVYTHIDEYFEAAYNAEIGGELSTLTELFRDKDHLNFYNPVNDYTPYKPAIVQDHSYKHYVVELFNSKESYKIAFTNNNDRQILYTHPTCITTCYCNQYSFISGDDVIGYDYKTTNINDLAMRYISYKGDLSSKTYELYETFETKLNSYNPLQVGVEHINDFDNIKILTSPVIQRNNKALSISESIEDLGSVNINYLTYKTTSDLCTGKYNKRTTYCSVERENLPLTLHTTYDGDYLLECLTFDDTCNTYAKLLVTSYDNVAYDEFKKAHPDLYTLPKAETNDLTFEDLYYLYLDDFGNVLVDTPKAELQAMFYSKYIEPINNIQELKLDQVNQHYINCEFLSLLSGYTCAIKRDSNYCNYYSELTSFNLYCKQLTIEFHNLLHYISINFAKVFNYIHGKQYEFNKIYETYTTNVLNNNPNLARTVSNMGFTNVSICSLYAHPDTEYIHDLCQTYNMENYKISYVKPSIYNIFYVKYTEHVEELTINSYYQIKDSIAYKLLDKYDNVVVEKFLARQLFYEPNTYTLAYSHVDNRLQYTWGLRNDYQNFILEDTNKVIAYTGFHFIDIGIIGYLNFNNVGIVISINIVFYLLTRNNNPSFDIATCLLTFIVCCFKDTYLAISLFNLNLNFILQLYGIATIIYTTIRLHDYYLVRTTRLGRDYFVMLAQITTNLLTIFNILWGSTLLNMTFVLIAIVLLYRHLSNTTNKKYWSLPYIKAPLASKIWNKYRDNEKCNSDEVYFNKISREFKYNIQNNNLNERTKDLYLLQEIYRHIIIGNSKGFHPGTPNLVVANYNVASESTINLKPEALTSNCIPYKKPESFQSNHVFEVSYSGANDGLTRSLGAIVVNNNLYILRHLLGETHIDFNNPDWNCIKATKDNDVLKDFNFAAAHYDGKQFWIVPVNTHAHEKYKTSITIYEQRVRRAPMYTGYAALWDFKLQSWISGYASCGAHDISTLPGLCGAPLFSNSGHLIGIHIASSTQKIDSTNPWYDLIGDTITTNYYTDILGNVPKDIIGYDCNSACPIGLQHPVLNPFGALGALIGFTSDKPNANKNYDQRFYTYFGIDQDMHSNYTSNGINFDLEYFLANSKDVMLKTFGAGHLTFLGLLQIEGYKSGQGNYDLKQCYNNYEKYRNKLKPESAIACFEDKTINGNNRYFYLFSVMEIVHIILKVFKLDYTIVNFIFTISLHCLTVMQIITIILTLYKLITENNSIFNKILKFILNFIMLVLLFLDNYHVFMRLIVNSSDFTNIFSSWLYKTDISEYGIITCYNRNWSLLDNNKALNIFNKGAEFSCKLNFCMVNTKKPKTFTKKLIMNIFGLPAFDYLCIMDIKTKATYSYLYVTLYEYLPTYIITYIQVLINYYFTVVLLLQYSTFLNKRFNKFKLSLTCFIKRLISKYTVRVKPNAILVNLKQEGVTETNKISTILNALTALVKFEQYKHLKPLQVKLLSILEISKDELEFEFVLNILREEFHDLYKIIHPLLVKGVSHEVISSVIRDGYITTGAYDLAYIENNLTKLMTTLSSLDNDKDVLLSIESKVEFDLHYNNIKSNLNSITRDIFDYNIDELINSIASCEGNEITDAFLEISTLIEEVDSLQKSKDNNYFKGRLNKACSTLRKLNNIYMEELKREELQAIKLNKKEQNRLADERARELTQRNKITNITRAMLIILNTIRVANLTDNKELILDKLDNTKREALIKLYEELNKDKYQQRSELITAENFLDIPDINVSYFAPHRSTMSVIAEAKGIFLWNDTYCEETLTICGETLICTLPHKHSITNCYKTHMHLYYEHLNECKLCFKKFIQRKHPRCGAIYTNEEIRTNPGYLFINHLTRWRSCKACITCSYCPKGTKQANCDTGSWHTKSIDVTNLFMKPIPETWISSNVDKGEMTINIDKTGVLKISDKSCKVDYVVAVPKNLNLIINNMTTHNRLTHANYNIYFKKNISDSALLNAYYYRMKNLIEEQTIYNNAVNDILKAESSILPIPVADDVKPKQIFLH</sequence>
<evidence type="ECO:0000256" key="3">
    <source>
        <dbReference type="ARBA" id="ARBA00022801"/>
    </source>
</evidence>
<evidence type="ECO:0000256" key="1">
    <source>
        <dbReference type="ARBA" id="ARBA00022670"/>
    </source>
</evidence>
<dbReference type="GeneID" id="80539011"/>
<keyword evidence="3" id="KW-0378">Hydrolase</keyword>
<evidence type="ECO:0000313" key="6">
    <source>
        <dbReference type="Proteomes" id="UP000831882"/>
    </source>
</evidence>
<dbReference type="GO" id="GO:0008233">
    <property type="term" value="F:peptidase activity"/>
    <property type="evidence" value="ECO:0007669"/>
    <property type="project" value="UniProtKB-KW"/>
</dbReference>
<dbReference type="GO" id="GO:0006508">
    <property type="term" value="P:proteolysis"/>
    <property type="evidence" value="ECO:0007669"/>
    <property type="project" value="UniProtKB-KW"/>
</dbReference>